<dbReference type="PROSITE" id="PS50113">
    <property type="entry name" value="PAC"/>
    <property type="match status" value="1"/>
</dbReference>
<dbReference type="InterPro" id="IPR013767">
    <property type="entry name" value="PAS_fold"/>
</dbReference>
<dbReference type="Pfam" id="PF17159">
    <property type="entry name" value="MASE3"/>
    <property type="match status" value="1"/>
</dbReference>
<dbReference type="PROSITE" id="PS50883">
    <property type="entry name" value="EAL"/>
    <property type="match status" value="1"/>
</dbReference>
<dbReference type="CDD" id="cd01949">
    <property type="entry name" value="GGDEF"/>
    <property type="match status" value="1"/>
</dbReference>
<dbReference type="InterPro" id="IPR000014">
    <property type="entry name" value="PAS"/>
</dbReference>
<accession>A0A1J5THZ2</accession>
<dbReference type="InterPro" id="IPR001610">
    <property type="entry name" value="PAC"/>
</dbReference>
<evidence type="ECO:0000313" key="6">
    <source>
        <dbReference type="EMBL" id="OIR11646.1"/>
    </source>
</evidence>
<dbReference type="Gene3D" id="3.30.450.20">
    <property type="entry name" value="PAS domain"/>
    <property type="match status" value="2"/>
</dbReference>
<feature type="domain" description="GGDEF" evidence="5">
    <location>
        <begin position="555"/>
        <end position="693"/>
    </location>
</feature>
<dbReference type="Pfam" id="PF00563">
    <property type="entry name" value="EAL"/>
    <property type="match status" value="1"/>
</dbReference>
<gene>
    <name evidence="6" type="primary">gmr_40</name>
    <name evidence="6" type="ORF">GALL_65010</name>
</gene>
<dbReference type="NCBIfam" id="TIGR00229">
    <property type="entry name" value="sensory_box"/>
    <property type="match status" value="2"/>
</dbReference>
<dbReference type="EMBL" id="MLJW01000019">
    <property type="protein sequence ID" value="OIR11646.1"/>
    <property type="molecule type" value="Genomic_DNA"/>
</dbReference>
<feature type="transmembrane region" description="Helical" evidence="1">
    <location>
        <begin position="51"/>
        <end position="74"/>
    </location>
</feature>
<dbReference type="InterPro" id="IPR035919">
    <property type="entry name" value="EAL_sf"/>
</dbReference>
<evidence type="ECO:0000256" key="1">
    <source>
        <dbReference type="SAM" id="Phobius"/>
    </source>
</evidence>
<sequence length="962" mass="107882">MHGIEKPGFLRLHPQYRNAVTGTARILFVLAAIQLIVWLTPARSEFTGIPYYLPLHTLLETVSIVVSMMVFAVGWNSHSRIRSGNIMLLACGFFAVGALDFSHTVSYGGMPDFISPNDAQKHLNFWLSARLAAAAVLLAVAIRPWKQISSDASRYLAFGSMLAVTALINWAVIYHQAWLPDTFIPGSGLTAFKKNVEYAIIAINIVTAALLWARMREAQPFRMVLLFGAVCTLAMSEFFFTLYTTMTGSYNVLGHIYKVIAYIFIYRAIVVEVIEEPYNLLEHERGKFRTIFDSVNDGIELISPDGRIVDMNRADHERMGYTKEEVVGRTLAEFTAPEYADRYRAAPEQSGRQGATTFESARIRKDGSVIPVEVSSRIVEMDGETVFLGISRDITDRKRLETDARQYRALLQTAHDGFWLVDSKGFLLEANQAYAEMSGYSIDELRGMHVSQLEAEQSGDDVKAHIARVIAQGYDVFETRHRHKDGHLINIEVSTSYLTEAQQFVAFCRDISSRKKAEEKIELLAFYDPLTHLPNRRLLSDRLQHALVSNVRNGKTGALLFIDLDNFKSLNDTLGHDVGDLLLQKVAERLTACVREGDTVARLGGDEFVVLLEDLSSTEIEAATQTEIVAHKILFSLNRLYQLGSHAYHNTPSIGAALFGKNRRGIEDVLKQADIAMYQAKNAGRNTFRFFDAEMQNAIINRVELETALREALHLNQVRLYYQIQMDDQFRPTGAEALIRWMHPVRGLVSPAQFIPLAEESRLILSIGDWVLDAACAQLKAWQQDKLTSHLTLSVNVSAKQFQKENFVAFVKDTVQRHGVDPKLLKLEPTESILLGNIEEIVAAMNALKAIGVYFALDDFGTGFSSLQYLKRLPLNQLKIDQSFVRDLVSDKNDLAIVRTIIAMAHSLNLDVIAEGVETEQQRLLLLENGCSHFQGYLFGSPVPVEEFEAALSRGRMPAPGY</sequence>
<evidence type="ECO:0000259" key="5">
    <source>
        <dbReference type="PROSITE" id="PS50887"/>
    </source>
</evidence>
<feature type="transmembrane region" description="Helical" evidence="1">
    <location>
        <begin position="86"/>
        <end position="105"/>
    </location>
</feature>
<dbReference type="FunFam" id="3.20.20.450:FF:000001">
    <property type="entry name" value="Cyclic di-GMP phosphodiesterase yahA"/>
    <property type="match status" value="1"/>
</dbReference>
<keyword evidence="1" id="KW-0472">Membrane</keyword>
<dbReference type="SUPFAM" id="SSF141868">
    <property type="entry name" value="EAL domain-like"/>
    <property type="match status" value="1"/>
</dbReference>
<keyword evidence="1" id="KW-0812">Transmembrane</keyword>
<keyword evidence="1" id="KW-1133">Transmembrane helix</keyword>
<feature type="transmembrane region" description="Helical" evidence="1">
    <location>
        <begin position="125"/>
        <end position="143"/>
    </location>
</feature>
<dbReference type="PANTHER" id="PTHR44757">
    <property type="entry name" value="DIGUANYLATE CYCLASE DGCP"/>
    <property type="match status" value="1"/>
</dbReference>
<dbReference type="SMART" id="SM00267">
    <property type="entry name" value="GGDEF"/>
    <property type="match status" value="1"/>
</dbReference>
<dbReference type="CDD" id="cd01948">
    <property type="entry name" value="EAL"/>
    <property type="match status" value="1"/>
</dbReference>
<evidence type="ECO:0000259" key="3">
    <source>
        <dbReference type="PROSITE" id="PS50113"/>
    </source>
</evidence>
<feature type="domain" description="EAL" evidence="4">
    <location>
        <begin position="702"/>
        <end position="956"/>
    </location>
</feature>
<keyword evidence="6" id="KW-0378">Hydrolase</keyword>
<dbReference type="Pfam" id="PF00989">
    <property type="entry name" value="PAS"/>
    <property type="match status" value="1"/>
</dbReference>
<feature type="transmembrane region" description="Helical" evidence="1">
    <location>
        <begin position="155"/>
        <end position="175"/>
    </location>
</feature>
<dbReference type="InterPro" id="IPR043128">
    <property type="entry name" value="Rev_trsase/Diguanyl_cyclase"/>
</dbReference>
<dbReference type="SUPFAM" id="SSF55785">
    <property type="entry name" value="PYP-like sensor domain (PAS domain)"/>
    <property type="match status" value="2"/>
</dbReference>
<dbReference type="FunFam" id="3.30.70.270:FF:000001">
    <property type="entry name" value="Diguanylate cyclase domain protein"/>
    <property type="match status" value="1"/>
</dbReference>
<evidence type="ECO:0000259" key="2">
    <source>
        <dbReference type="PROSITE" id="PS50112"/>
    </source>
</evidence>
<dbReference type="SMART" id="SM00086">
    <property type="entry name" value="PAC"/>
    <property type="match status" value="2"/>
</dbReference>
<feature type="domain" description="PAS" evidence="2">
    <location>
        <begin position="403"/>
        <end position="473"/>
    </location>
</feature>
<dbReference type="GO" id="GO:0006355">
    <property type="term" value="P:regulation of DNA-templated transcription"/>
    <property type="evidence" value="ECO:0007669"/>
    <property type="project" value="InterPro"/>
</dbReference>
<dbReference type="InterPro" id="IPR001633">
    <property type="entry name" value="EAL_dom"/>
</dbReference>
<feature type="transmembrane region" description="Helical" evidence="1">
    <location>
        <begin position="20"/>
        <end position="39"/>
    </location>
</feature>
<dbReference type="InterPro" id="IPR033425">
    <property type="entry name" value="MASE3"/>
</dbReference>
<dbReference type="PANTHER" id="PTHR44757:SF2">
    <property type="entry name" value="BIOFILM ARCHITECTURE MAINTENANCE PROTEIN MBAA"/>
    <property type="match status" value="1"/>
</dbReference>
<dbReference type="SUPFAM" id="SSF55073">
    <property type="entry name" value="Nucleotide cyclase"/>
    <property type="match status" value="1"/>
</dbReference>
<dbReference type="SMART" id="SM00091">
    <property type="entry name" value="PAS"/>
    <property type="match status" value="2"/>
</dbReference>
<dbReference type="Pfam" id="PF00990">
    <property type="entry name" value="GGDEF"/>
    <property type="match status" value="1"/>
</dbReference>
<dbReference type="InterPro" id="IPR000700">
    <property type="entry name" value="PAS-assoc_C"/>
</dbReference>
<dbReference type="SMART" id="SM00052">
    <property type="entry name" value="EAL"/>
    <property type="match status" value="1"/>
</dbReference>
<reference evidence="6" key="1">
    <citation type="submission" date="2016-10" db="EMBL/GenBank/DDBJ databases">
        <title>Sequence of Gallionella enrichment culture.</title>
        <authorList>
            <person name="Poehlein A."/>
            <person name="Muehling M."/>
            <person name="Daniel R."/>
        </authorList>
    </citation>
    <scope>NUCLEOTIDE SEQUENCE</scope>
</reference>
<dbReference type="AlphaFoldDB" id="A0A1J5THZ2"/>
<feature type="domain" description="PAS" evidence="2">
    <location>
        <begin position="284"/>
        <end position="354"/>
    </location>
</feature>
<organism evidence="6">
    <name type="scientific">mine drainage metagenome</name>
    <dbReference type="NCBI Taxonomy" id="410659"/>
    <lineage>
        <taxon>unclassified sequences</taxon>
        <taxon>metagenomes</taxon>
        <taxon>ecological metagenomes</taxon>
    </lineage>
</organism>
<dbReference type="Pfam" id="PF13426">
    <property type="entry name" value="PAS_9"/>
    <property type="match status" value="1"/>
</dbReference>
<feature type="transmembrane region" description="Helical" evidence="1">
    <location>
        <begin position="224"/>
        <end position="243"/>
    </location>
</feature>
<feature type="transmembrane region" description="Helical" evidence="1">
    <location>
        <begin position="195"/>
        <end position="212"/>
    </location>
</feature>
<dbReference type="PROSITE" id="PS50112">
    <property type="entry name" value="PAS"/>
    <property type="match status" value="2"/>
</dbReference>
<dbReference type="CDD" id="cd00130">
    <property type="entry name" value="PAS"/>
    <property type="match status" value="2"/>
</dbReference>
<name>A0A1J5THZ2_9ZZZZ</name>
<dbReference type="Gene3D" id="3.30.70.270">
    <property type="match status" value="1"/>
</dbReference>
<comment type="caution">
    <text evidence="6">The sequence shown here is derived from an EMBL/GenBank/DDBJ whole genome shotgun (WGS) entry which is preliminary data.</text>
</comment>
<feature type="domain" description="PAC" evidence="3">
    <location>
        <begin position="356"/>
        <end position="406"/>
    </location>
</feature>
<dbReference type="Gene3D" id="3.20.20.450">
    <property type="entry name" value="EAL domain"/>
    <property type="match status" value="1"/>
</dbReference>
<dbReference type="InterPro" id="IPR052155">
    <property type="entry name" value="Biofilm_reg_signaling"/>
</dbReference>
<dbReference type="NCBIfam" id="TIGR00254">
    <property type="entry name" value="GGDEF"/>
    <property type="match status" value="1"/>
</dbReference>
<dbReference type="InterPro" id="IPR029787">
    <property type="entry name" value="Nucleotide_cyclase"/>
</dbReference>
<dbReference type="PROSITE" id="PS50887">
    <property type="entry name" value="GGDEF"/>
    <property type="match status" value="1"/>
</dbReference>
<evidence type="ECO:0000259" key="4">
    <source>
        <dbReference type="PROSITE" id="PS50883"/>
    </source>
</evidence>
<dbReference type="GO" id="GO:0071111">
    <property type="term" value="F:cyclic-guanylate-specific phosphodiesterase activity"/>
    <property type="evidence" value="ECO:0007669"/>
    <property type="project" value="UniProtKB-EC"/>
</dbReference>
<dbReference type="InterPro" id="IPR000160">
    <property type="entry name" value="GGDEF_dom"/>
</dbReference>
<proteinExistence type="predicted"/>
<dbReference type="InterPro" id="IPR035965">
    <property type="entry name" value="PAS-like_dom_sf"/>
</dbReference>
<protein>
    <submittedName>
        <fullName evidence="6">Cyclic di-GMP phosphodiesterase Gmr</fullName>
        <ecNumber evidence="6">3.1.4.52</ecNumber>
    </submittedName>
</protein>
<dbReference type="EC" id="3.1.4.52" evidence="6"/>